<accession>A0A7X0F0T5</accession>
<gene>
    <name evidence="1" type="ORF">FHU36_005419</name>
</gene>
<dbReference type="Gene3D" id="3.10.450.50">
    <property type="match status" value="1"/>
</dbReference>
<reference evidence="1 2" key="1">
    <citation type="submission" date="2020-08" db="EMBL/GenBank/DDBJ databases">
        <title>Sequencing the genomes of 1000 actinobacteria strains.</title>
        <authorList>
            <person name="Klenk H.-P."/>
        </authorList>
    </citation>
    <scope>NUCLEOTIDE SEQUENCE [LARGE SCALE GENOMIC DNA]</scope>
    <source>
        <strain evidence="1 2">DSM 45913</strain>
    </source>
</reference>
<evidence type="ECO:0000313" key="2">
    <source>
        <dbReference type="Proteomes" id="UP000583800"/>
    </source>
</evidence>
<dbReference type="SUPFAM" id="SSF54427">
    <property type="entry name" value="NTF2-like"/>
    <property type="match status" value="1"/>
</dbReference>
<name>A0A7X0F0T5_9ACTN</name>
<evidence type="ECO:0000313" key="1">
    <source>
        <dbReference type="EMBL" id="MBB6348874.1"/>
    </source>
</evidence>
<evidence type="ECO:0008006" key="3">
    <source>
        <dbReference type="Google" id="ProtNLM"/>
    </source>
</evidence>
<organism evidence="1 2">
    <name type="scientific">Nonomuraea muscovyensis</name>
    <dbReference type="NCBI Taxonomy" id="1124761"/>
    <lineage>
        <taxon>Bacteria</taxon>
        <taxon>Bacillati</taxon>
        <taxon>Actinomycetota</taxon>
        <taxon>Actinomycetes</taxon>
        <taxon>Streptosporangiales</taxon>
        <taxon>Streptosporangiaceae</taxon>
        <taxon>Nonomuraea</taxon>
    </lineage>
</organism>
<dbReference type="Proteomes" id="UP000583800">
    <property type="component" value="Unassembled WGS sequence"/>
</dbReference>
<dbReference type="EMBL" id="JACHJB010000002">
    <property type="protein sequence ID" value="MBB6348874.1"/>
    <property type="molecule type" value="Genomic_DNA"/>
</dbReference>
<comment type="caution">
    <text evidence="1">The sequence shown here is derived from an EMBL/GenBank/DDBJ whole genome shotgun (WGS) entry which is preliminary data.</text>
</comment>
<keyword evidence="2" id="KW-1185">Reference proteome</keyword>
<sequence length="54" mass="6136">MSDDRFAVRFAFDETHLPTGRRESTVKMSLCTVAGGRIVREEVYYLDGPQAVTR</sequence>
<dbReference type="InterPro" id="IPR032710">
    <property type="entry name" value="NTF2-like_dom_sf"/>
</dbReference>
<proteinExistence type="predicted"/>
<dbReference type="RefSeq" id="WP_185086542.1">
    <property type="nucleotide sequence ID" value="NZ_JACHJB010000002.1"/>
</dbReference>
<protein>
    <recommendedName>
        <fullName evidence="3">SnoaL-like domain-containing protein</fullName>
    </recommendedName>
</protein>
<dbReference type="AlphaFoldDB" id="A0A7X0F0T5"/>